<dbReference type="GO" id="GO:0005975">
    <property type="term" value="P:carbohydrate metabolic process"/>
    <property type="evidence" value="ECO:0007669"/>
    <property type="project" value="InterPro"/>
</dbReference>
<dbReference type="InterPro" id="IPR003476">
    <property type="entry name" value="Glyco_hydro_42"/>
</dbReference>
<dbReference type="InterPro" id="IPR017853">
    <property type="entry name" value="GH"/>
</dbReference>
<comment type="similarity">
    <text evidence="2">Belongs to the glycosyl hydrolase 42 family.</text>
</comment>
<dbReference type="CDD" id="cd03143">
    <property type="entry name" value="A4_beta-galactosidase_middle_domain"/>
    <property type="match status" value="1"/>
</dbReference>
<organism evidence="10 11">
    <name type="scientific">Solirubrobacter ginsenosidimutans</name>
    <dbReference type="NCBI Taxonomy" id="490573"/>
    <lineage>
        <taxon>Bacteria</taxon>
        <taxon>Bacillati</taxon>
        <taxon>Actinomycetota</taxon>
        <taxon>Thermoleophilia</taxon>
        <taxon>Solirubrobacterales</taxon>
        <taxon>Solirubrobacteraceae</taxon>
        <taxon>Solirubrobacter</taxon>
    </lineage>
</organism>
<dbReference type="Pfam" id="PF02449">
    <property type="entry name" value="Glyco_hydro_42"/>
    <property type="match status" value="1"/>
</dbReference>
<evidence type="ECO:0000259" key="9">
    <source>
        <dbReference type="Pfam" id="PF08532"/>
    </source>
</evidence>
<dbReference type="Gene3D" id="3.20.20.80">
    <property type="entry name" value="Glycosidases"/>
    <property type="match status" value="1"/>
</dbReference>
<evidence type="ECO:0000256" key="2">
    <source>
        <dbReference type="ARBA" id="ARBA00005940"/>
    </source>
</evidence>
<dbReference type="GO" id="GO:0009341">
    <property type="term" value="C:beta-galactosidase complex"/>
    <property type="evidence" value="ECO:0007669"/>
    <property type="project" value="InterPro"/>
</dbReference>
<evidence type="ECO:0000256" key="3">
    <source>
        <dbReference type="ARBA" id="ARBA00012756"/>
    </source>
</evidence>
<dbReference type="PANTHER" id="PTHR36447:SF2">
    <property type="entry name" value="BETA-GALACTOSIDASE YESZ"/>
    <property type="match status" value="1"/>
</dbReference>
<keyword evidence="4" id="KW-0479">Metal-binding</keyword>
<keyword evidence="6" id="KW-0862">Zinc</keyword>
<evidence type="ECO:0000256" key="6">
    <source>
        <dbReference type="ARBA" id="ARBA00022833"/>
    </source>
</evidence>
<dbReference type="SUPFAM" id="SSF52317">
    <property type="entry name" value="Class I glutamine amidotransferase-like"/>
    <property type="match status" value="1"/>
</dbReference>
<proteinExistence type="inferred from homology"/>
<dbReference type="SUPFAM" id="SSF51445">
    <property type="entry name" value="(Trans)glycosidases"/>
    <property type="match status" value="1"/>
</dbReference>
<dbReference type="EMBL" id="JAPDOD010000004">
    <property type="protein sequence ID" value="MDA0160067.1"/>
    <property type="molecule type" value="Genomic_DNA"/>
</dbReference>
<keyword evidence="7" id="KW-0326">Glycosidase</keyword>
<evidence type="ECO:0000256" key="1">
    <source>
        <dbReference type="ARBA" id="ARBA00001412"/>
    </source>
</evidence>
<dbReference type="Proteomes" id="UP001149140">
    <property type="component" value="Unassembled WGS sequence"/>
</dbReference>
<comment type="catalytic activity">
    <reaction evidence="1">
        <text>Hydrolysis of terminal non-reducing beta-D-galactose residues in beta-D-galactosides.</text>
        <dbReference type="EC" id="3.2.1.23"/>
    </reaction>
</comment>
<name>A0A9X3S0G7_9ACTN</name>
<dbReference type="GO" id="GO:0046872">
    <property type="term" value="F:metal ion binding"/>
    <property type="evidence" value="ECO:0007669"/>
    <property type="project" value="UniProtKB-KW"/>
</dbReference>
<feature type="domain" description="Beta-galactosidase trimerisation" evidence="9">
    <location>
        <begin position="428"/>
        <end position="626"/>
    </location>
</feature>
<keyword evidence="5" id="KW-0378">Hydrolase</keyword>
<dbReference type="PANTHER" id="PTHR36447">
    <property type="entry name" value="BETA-GALACTOSIDASE GANA"/>
    <property type="match status" value="1"/>
</dbReference>
<feature type="domain" description="Glycoside hydrolase family 42 N-terminal" evidence="8">
    <location>
        <begin position="34"/>
        <end position="416"/>
    </location>
</feature>
<dbReference type="InterPro" id="IPR013738">
    <property type="entry name" value="Beta_galactosidase_Trimer"/>
</dbReference>
<keyword evidence="11" id="KW-1185">Reference proteome</keyword>
<evidence type="ECO:0000256" key="4">
    <source>
        <dbReference type="ARBA" id="ARBA00022723"/>
    </source>
</evidence>
<evidence type="ECO:0000256" key="7">
    <source>
        <dbReference type="ARBA" id="ARBA00023295"/>
    </source>
</evidence>
<dbReference type="InterPro" id="IPR029062">
    <property type="entry name" value="Class_I_gatase-like"/>
</dbReference>
<accession>A0A9X3S0G7</accession>
<dbReference type="EC" id="3.2.1.23" evidence="3"/>
<reference evidence="10" key="1">
    <citation type="submission" date="2022-10" db="EMBL/GenBank/DDBJ databases">
        <title>The WGS of Solirubrobacter ginsenosidimutans DSM 21036.</title>
        <authorList>
            <person name="Jiang Z."/>
        </authorList>
    </citation>
    <scope>NUCLEOTIDE SEQUENCE</scope>
    <source>
        <strain evidence="10">DSM 21036</strain>
    </source>
</reference>
<comment type="caution">
    <text evidence="10">The sequence shown here is derived from an EMBL/GenBank/DDBJ whole genome shotgun (WGS) entry which is preliminary data.</text>
</comment>
<evidence type="ECO:0000259" key="8">
    <source>
        <dbReference type="Pfam" id="PF02449"/>
    </source>
</evidence>
<evidence type="ECO:0000313" key="10">
    <source>
        <dbReference type="EMBL" id="MDA0160067.1"/>
    </source>
</evidence>
<dbReference type="GO" id="GO:0004565">
    <property type="term" value="F:beta-galactosidase activity"/>
    <property type="evidence" value="ECO:0007669"/>
    <property type="project" value="UniProtKB-EC"/>
</dbReference>
<evidence type="ECO:0000256" key="5">
    <source>
        <dbReference type="ARBA" id="ARBA00022801"/>
    </source>
</evidence>
<dbReference type="InterPro" id="IPR013529">
    <property type="entry name" value="Glyco_hydro_42_N"/>
</dbReference>
<protein>
    <recommendedName>
        <fullName evidence="3">beta-galactosidase</fullName>
        <ecNumber evidence="3">3.2.1.23</ecNumber>
    </recommendedName>
</protein>
<dbReference type="Gene3D" id="3.40.50.880">
    <property type="match status" value="1"/>
</dbReference>
<gene>
    <name evidence="10" type="ORF">OM076_07325</name>
</gene>
<dbReference type="Pfam" id="PF08532">
    <property type="entry name" value="Glyco_hydro_42M"/>
    <property type="match status" value="1"/>
</dbReference>
<dbReference type="AlphaFoldDB" id="A0A9X3S0G7"/>
<sequence>MANPDHEGDVGPQVAQREQRLSGLPQQVLYGVAYYAEYQPYDRLERDLDLMAAAELTVIRVGESVWSTWEPEDGRFELEWLHPVLDGAHARGIKVILGTPTYAMPPWLVRKYPEVTAERKTGVRIPYGHRQDGDYSNAAFRHYADRITRKVAGRYAPHPAVIGFQVDNEPGMELFHNRAAFQGFVDRLRHTYDDDPQRLNREWGLVYWSHRIARWDELWPPDGNTVPSYDLAWRRYQSQLTTDFIAAQAEIVRELARPDQFVTTCMALKRPAFDPRELNRSLDIAAVNPYYPMQDALTMPEPPPDAPQLEWETHSGVWAIHYQADLARAALRQPFLVTETNALSIGASHGNFPAFDGQWRQAAWALVARGARMIEYWHWHSIHYGHEQFWLGVLNHDGEPGRAYAEVQRIAAEFKQAGAAVVGLEPTADVALLYSRESKWAMEFHPPLATAAGAADRSSYERIFSRFYEGLFTAGVQTEILFAQDFDGTEHPVLIVPGLYVADDALLDRLAAYAHDGGHLVLSFRGGYADHEARPRTTKQPGRLFEAVGATYDEYTNLTAPVRCSGDFTGAATAWADALQPTTAETLAYYEHPHLGRWPAITTHEHGKGRVTYVGTLPDRELAVGLARWLRPNPDVFADRPKTVTVTSGRAPEGGLVRFVANWSWEQARLALPVAMTDVLNGTDLAFGEELHLGAWDVRVLLERPRKKDDEEGRPLA</sequence>
<dbReference type="RefSeq" id="WP_270038833.1">
    <property type="nucleotide sequence ID" value="NZ_JAPDOD010000004.1"/>
</dbReference>
<evidence type="ECO:0000313" key="11">
    <source>
        <dbReference type="Proteomes" id="UP001149140"/>
    </source>
</evidence>